<dbReference type="Proteomes" id="UP000266172">
    <property type="component" value="Unassembled WGS sequence"/>
</dbReference>
<protein>
    <submittedName>
        <fullName evidence="1">Uncharacterized protein</fullName>
    </submittedName>
</protein>
<dbReference type="AlphaFoldDB" id="A0A395V816"/>
<accession>A0A395V816</accession>
<evidence type="ECO:0000313" key="2">
    <source>
        <dbReference type="Proteomes" id="UP000266172"/>
    </source>
</evidence>
<proteinExistence type="predicted"/>
<name>A0A395V816_9FIRM</name>
<evidence type="ECO:0000313" key="1">
    <source>
        <dbReference type="EMBL" id="RGS39629.1"/>
    </source>
</evidence>
<dbReference type="EMBL" id="QRVL01000008">
    <property type="protein sequence ID" value="RGS39629.1"/>
    <property type="molecule type" value="Genomic_DNA"/>
</dbReference>
<comment type="caution">
    <text evidence="1">The sequence shown here is derived from an EMBL/GenBank/DDBJ whole genome shotgun (WGS) entry which is preliminary data.</text>
</comment>
<sequence length="108" mass="11991">MTQGTHENPKIVCRLRTHPAECSKLGKTQIIADAKRGVVRNAGFCGQIYRRLLHLELIPASAPIINLLSLCQPFLCQFFFPSVTESVCSSYCPLEDLWMVTSTVVPAL</sequence>
<gene>
    <name evidence="1" type="ORF">DWX93_10400</name>
</gene>
<reference evidence="1 2" key="1">
    <citation type="submission" date="2018-08" db="EMBL/GenBank/DDBJ databases">
        <title>A genome reference for cultivated species of the human gut microbiota.</title>
        <authorList>
            <person name="Zou Y."/>
            <person name="Xue W."/>
            <person name="Luo G."/>
        </authorList>
    </citation>
    <scope>NUCLEOTIDE SEQUENCE [LARGE SCALE GENOMIC DNA]</scope>
    <source>
        <strain evidence="1 2">AF22-12AC</strain>
    </source>
</reference>
<organism evidence="1 2">
    <name type="scientific">Roseburia hominis</name>
    <dbReference type="NCBI Taxonomy" id="301301"/>
    <lineage>
        <taxon>Bacteria</taxon>
        <taxon>Bacillati</taxon>
        <taxon>Bacillota</taxon>
        <taxon>Clostridia</taxon>
        <taxon>Lachnospirales</taxon>
        <taxon>Lachnospiraceae</taxon>
        <taxon>Roseburia</taxon>
    </lineage>
</organism>